<dbReference type="EMBL" id="CP097506">
    <property type="protein sequence ID" value="URD99132.1"/>
    <property type="molecule type" value="Genomic_DNA"/>
</dbReference>
<dbReference type="Pfam" id="PF01370">
    <property type="entry name" value="Epimerase"/>
    <property type="match status" value="1"/>
</dbReference>
<dbReference type="Proteomes" id="UP001055439">
    <property type="component" value="Chromosome 4"/>
</dbReference>
<reference evidence="10" key="1">
    <citation type="submission" date="2022-05" db="EMBL/GenBank/DDBJ databases">
        <title>The Musa troglodytarum L. genome provides insights into the mechanism of non-climacteric behaviour and enrichment of carotenoids.</title>
        <authorList>
            <person name="Wang J."/>
        </authorList>
    </citation>
    <scope>NUCLEOTIDE SEQUENCE</scope>
    <source>
        <tissue evidence="10">Leaf</tissue>
    </source>
</reference>
<sequence length="342" mass="38240">MSNPSVAEKGMVCVTGAAGFVGSWLIMRLLEHGYTVKATLRDPNNLRKVKHLLDLPKANTNLTLWKADLVDQGSFDDAVRGCIGVFHVATPMDFQCSDPENEVIKPTIDGMMNVLQSCAKAGTVRRVVFTSSAGTTCVHARRKEEYDENSWSDVEFCRAKKMTGWMYFVSKTLAEKAAWDFAEKNNLDFISIIPTLVNGPFIIPTMPPSMLSALALVTGNTPHYSILNPVQFVHLDDLCMAHIFLFEHPQAKGRYVCSSHDITISDLAKMLTERYPEYDIPTEFEGIDEVSDVIKFSSKKLTDLGFTFKYSMEDMFDGAIESCRAKGLLPSRTKKEQVNDHN</sequence>
<dbReference type="PANTHER" id="PTHR10366:SF564">
    <property type="entry name" value="STEROL-4-ALPHA-CARBOXYLATE 3-DEHYDROGENASE, DECARBOXYLATING"/>
    <property type="match status" value="1"/>
</dbReference>
<dbReference type="FunFam" id="3.40.50.720:FF:000085">
    <property type="entry name" value="Dihydroflavonol reductase"/>
    <property type="match status" value="1"/>
</dbReference>
<evidence type="ECO:0000313" key="10">
    <source>
        <dbReference type="EMBL" id="URD99132.1"/>
    </source>
</evidence>
<comment type="catalytic activity">
    <reaction evidence="8">
        <text>a (2R,3S,4S)-leucoanthocyanidin + NADP(+) = a (2R,3R)-dihydroflavonol + NADPH + H(+)</text>
        <dbReference type="Rhea" id="RHEA:54444"/>
        <dbReference type="ChEBI" id="CHEBI:15378"/>
        <dbReference type="ChEBI" id="CHEBI:57783"/>
        <dbReference type="ChEBI" id="CHEBI:58349"/>
        <dbReference type="ChEBI" id="CHEBI:138176"/>
        <dbReference type="ChEBI" id="CHEBI:138188"/>
        <dbReference type="EC" id="1.1.1.219"/>
    </reaction>
</comment>
<dbReference type="InterPro" id="IPR036291">
    <property type="entry name" value="NAD(P)-bd_dom_sf"/>
</dbReference>
<evidence type="ECO:0000256" key="2">
    <source>
        <dbReference type="ARBA" id="ARBA00023241"/>
    </source>
</evidence>
<evidence type="ECO:0000256" key="8">
    <source>
        <dbReference type="ARBA" id="ARBA00049132"/>
    </source>
</evidence>
<dbReference type="GO" id="GO:0047890">
    <property type="term" value="F:flavanone 4-reductase activity"/>
    <property type="evidence" value="ECO:0007669"/>
    <property type="project" value="UniProtKB-EC"/>
</dbReference>
<comment type="catalytic activity">
    <reaction evidence="7">
        <text>(2S)-flavan-4-ol + NADP(+) = (2S)-flavanone + NADPH + H(+)</text>
        <dbReference type="Rhea" id="RHEA:11228"/>
        <dbReference type="ChEBI" id="CHEBI:15378"/>
        <dbReference type="ChEBI" id="CHEBI:15605"/>
        <dbReference type="ChEBI" id="CHEBI:15606"/>
        <dbReference type="ChEBI" id="CHEBI:57783"/>
        <dbReference type="ChEBI" id="CHEBI:58349"/>
        <dbReference type="EC" id="1.1.1.234"/>
    </reaction>
</comment>
<feature type="domain" description="NAD-dependent epimerase/dehydratase" evidence="9">
    <location>
        <begin position="12"/>
        <end position="252"/>
    </location>
</feature>
<dbReference type="AlphaFoldDB" id="A0A9E7FSD8"/>
<dbReference type="CDD" id="cd08958">
    <property type="entry name" value="FR_SDR_e"/>
    <property type="match status" value="1"/>
</dbReference>
<evidence type="ECO:0000256" key="3">
    <source>
        <dbReference type="ARBA" id="ARBA00023445"/>
    </source>
</evidence>
<dbReference type="GO" id="GO:0045552">
    <property type="term" value="F:dihydroflavanol 4-reductase activity"/>
    <property type="evidence" value="ECO:0007669"/>
    <property type="project" value="UniProtKB-EC"/>
</dbReference>
<evidence type="ECO:0000256" key="6">
    <source>
        <dbReference type="ARBA" id="ARBA00042087"/>
    </source>
</evidence>
<dbReference type="GO" id="GO:0009813">
    <property type="term" value="P:flavonoid biosynthetic process"/>
    <property type="evidence" value="ECO:0007669"/>
    <property type="project" value="UniProtKB-KW"/>
</dbReference>
<accession>A0A9E7FSD8</accession>
<dbReference type="Gene3D" id="3.40.50.720">
    <property type="entry name" value="NAD(P)-binding Rossmann-like Domain"/>
    <property type="match status" value="1"/>
</dbReference>
<keyword evidence="1" id="KW-0560">Oxidoreductase</keyword>
<dbReference type="SUPFAM" id="SSF51735">
    <property type="entry name" value="NAD(P)-binding Rossmann-fold domains"/>
    <property type="match status" value="1"/>
</dbReference>
<comment type="similarity">
    <text evidence="3">Belongs to the NAD(P)-dependent epimerase/dehydratase family. Dihydroflavonol-4-reductase subfamily.</text>
</comment>
<gene>
    <name evidence="10" type="ORF">MUK42_28936</name>
</gene>
<name>A0A9E7FSD8_9LILI</name>
<evidence type="ECO:0000313" key="11">
    <source>
        <dbReference type="Proteomes" id="UP001055439"/>
    </source>
</evidence>
<evidence type="ECO:0000256" key="5">
    <source>
        <dbReference type="ARBA" id="ARBA00039057"/>
    </source>
</evidence>
<organism evidence="10 11">
    <name type="scientific">Musa troglodytarum</name>
    <name type="common">fe'i banana</name>
    <dbReference type="NCBI Taxonomy" id="320322"/>
    <lineage>
        <taxon>Eukaryota</taxon>
        <taxon>Viridiplantae</taxon>
        <taxon>Streptophyta</taxon>
        <taxon>Embryophyta</taxon>
        <taxon>Tracheophyta</taxon>
        <taxon>Spermatophyta</taxon>
        <taxon>Magnoliopsida</taxon>
        <taxon>Liliopsida</taxon>
        <taxon>Zingiberales</taxon>
        <taxon>Musaceae</taxon>
        <taxon>Musa</taxon>
    </lineage>
</organism>
<dbReference type="InterPro" id="IPR050425">
    <property type="entry name" value="NAD(P)_dehydrat-like"/>
</dbReference>
<keyword evidence="2" id="KW-0284">Flavonoid biosynthesis</keyword>
<proteinExistence type="inferred from homology"/>
<evidence type="ECO:0000256" key="4">
    <source>
        <dbReference type="ARBA" id="ARBA00039055"/>
    </source>
</evidence>
<dbReference type="EC" id="1.1.1.219" evidence="5"/>
<dbReference type="EC" id="1.1.1.234" evidence="4"/>
<evidence type="ECO:0000256" key="7">
    <source>
        <dbReference type="ARBA" id="ARBA00048870"/>
    </source>
</evidence>
<dbReference type="PANTHER" id="PTHR10366">
    <property type="entry name" value="NAD DEPENDENT EPIMERASE/DEHYDRATASE"/>
    <property type="match status" value="1"/>
</dbReference>
<protein>
    <recommendedName>
        <fullName evidence="6">Flavanone 4-reductase</fullName>
        <ecNumber evidence="5">1.1.1.219</ecNumber>
        <ecNumber evidence="4">1.1.1.234</ecNumber>
    </recommendedName>
</protein>
<evidence type="ECO:0000259" key="9">
    <source>
        <dbReference type="Pfam" id="PF01370"/>
    </source>
</evidence>
<keyword evidence="11" id="KW-1185">Reference proteome</keyword>
<evidence type="ECO:0000256" key="1">
    <source>
        <dbReference type="ARBA" id="ARBA00023002"/>
    </source>
</evidence>
<dbReference type="OrthoDB" id="2735536at2759"/>
<dbReference type="InterPro" id="IPR001509">
    <property type="entry name" value="Epimerase_deHydtase"/>
</dbReference>